<feature type="transmembrane region" description="Helical" evidence="6">
    <location>
        <begin position="158"/>
        <end position="176"/>
    </location>
</feature>
<evidence type="ECO:0000313" key="7">
    <source>
        <dbReference type="EMBL" id="BDV43856.1"/>
    </source>
</evidence>
<organism evidence="7 8">
    <name type="scientific">Geotalea uraniireducens</name>
    <dbReference type="NCBI Taxonomy" id="351604"/>
    <lineage>
        <taxon>Bacteria</taxon>
        <taxon>Pseudomonadati</taxon>
        <taxon>Thermodesulfobacteriota</taxon>
        <taxon>Desulfuromonadia</taxon>
        <taxon>Geobacterales</taxon>
        <taxon>Geobacteraceae</taxon>
        <taxon>Geotalea</taxon>
    </lineage>
</organism>
<comment type="subcellular location">
    <subcellularLocation>
        <location evidence="1">Cell membrane</location>
        <topology evidence="1">Multi-pass membrane protein</topology>
    </subcellularLocation>
</comment>
<dbReference type="InterPro" id="IPR036388">
    <property type="entry name" value="WH-like_DNA-bd_sf"/>
</dbReference>
<evidence type="ECO:0000256" key="3">
    <source>
        <dbReference type="ARBA" id="ARBA00022692"/>
    </source>
</evidence>
<evidence type="ECO:0000256" key="5">
    <source>
        <dbReference type="ARBA" id="ARBA00023136"/>
    </source>
</evidence>
<sequence>MAPERTTKGGIAGFFTHTLWEVELSSFGPLRGGAVKYLRIAVMLVRAFYDDQCLLRASALTFSTLLSIVPLFALAFAVLKGFGVQNTLEPFILDQMAAGSQEIVDKIVTYINNTKVGSLGAIGLVTLLVSVVTLLGNIEEAFNAVWGVRETRSVYRKFSDYLSVIISAPVLLFAAVSVTTTLQSQKVVQWLVGSSYFGGLLLSLFHLVPYLSIWLALVFLYVFIPNTKVHFRSALIGGLIAGTVWQVAQWGYIHFQVGVSRYNAIYGTLAVLPVFMVWLYTSWMIVLFGVEVVYAHQHQRTLLREVHTPTVSYAVREQLALALLLEIAWAFWTDRPPWNAELLAERLKVPERMVRELLDQLIGAGWVAAGGDGEPTYLPARELGHIRVREVVDSVKAHGVSSLVEWAEDPLVAGLCARIDGTVADALGELSFRDLVQRRSDAPEDGGVDGRNG</sequence>
<feature type="transmembrane region" description="Helical" evidence="6">
    <location>
        <begin position="119"/>
        <end position="138"/>
    </location>
</feature>
<feature type="transmembrane region" description="Helical" evidence="6">
    <location>
        <begin position="53"/>
        <end position="79"/>
    </location>
</feature>
<reference evidence="7 8" key="1">
    <citation type="submission" date="2022-12" db="EMBL/GenBank/DDBJ databases">
        <title>Polyphasic characterization of Geotalea uranireducens NIT-SL11 newly isolated from a complex of sewage sludge and microbially reduced graphene oxide.</title>
        <authorList>
            <person name="Xie L."/>
            <person name="Yoshida N."/>
            <person name="Meng L."/>
        </authorList>
    </citation>
    <scope>NUCLEOTIDE SEQUENCE [LARGE SCALE GENOMIC DNA]</scope>
    <source>
        <strain evidence="7 8">NIT-SL11</strain>
    </source>
</reference>
<name>A0ABM8EN26_9BACT</name>
<dbReference type="PANTHER" id="PTHR30213:SF0">
    <property type="entry name" value="UPF0761 MEMBRANE PROTEIN YIHY"/>
    <property type="match status" value="1"/>
</dbReference>
<accession>A0ABM8EN26</accession>
<gene>
    <name evidence="7" type="ORF">GURASL_27790</name>
</gene>
<proteinExistence type="predicted"/>
<dbReference type="EMBL" id="AP027151">
    <property type="protein sequence ID" value="BDV43856.1"/>
    <property type="molecule type" value="Genomic_DNA"/>
</dbReference>
<keyword evidence="5 6" id="KW-0472">Membrane</keyword>
<protein>
    <submittedName>
        <fullName evidence="7">Uncharacterized protein</fullName>
    </submittedName>
</protein>
<dbReference type="PANTHER" id="PTHR30213">
    <property type="entry name" value="INNER MEMBRANE PROTEIN YHJD"/>
    <property type="match status" value="1"/>
</dbReference>
<evidence type="ECO:0000256" key="6">
    <source>
        <dbReference type="SAM" id="Phobius"/>
    </source>
</evidence>
<dbReference type="SUPFAM" id="SSF46785">
    <property type="entry name" value="Winged helix' DNA-binding domain"/>
    <property type="match status" value="1"/>
</dbReference>
<dbReference type="InterPro" id="IPR017039">
    <property type="entry name" value="Virul_fac_BrkB"/>
</dbReference>
<dbReference type="NCBIfam" id="TIGR00765">
    <property type="entry name" value="yihY_not_rbn"/>
    <property type="match status" value="1"/>
</dbReference>
<dbReference type="RefSeq" id="WP_281999977.1">
    <property type="nucleotide sequence ID" value="NZ_AP027151.1"/>
</dbReference>
<dbReference type="Pfam" id="PF03631">
    <property type="entry name" value="Virul_fac_BrkB"/>
    <property type="match status" value="1"/>
</dbReference>
<feature type="transmembrane region" description="Helical" evidence="6">
    <location>
        <begin position="265"/>
        <end position="294"/>
    </location>
</feature>
<dbReference type="Proteomes" id="UP001317705">
    <property type="component" value="Chromosome"/>
</dbReference>
<evidence type="ECO:0000256" key="4">
    <source>
        <dbReference type="ARBA" id="ARBA00022989"/>
    </source>
</evidence>
<evidence type="ECO:0000313" key="8">
    <source>
        <dbReference type="Proteomes" id="UP001317705"/>
    </source>
</evidence>
<keyword evidence="8" id="KW-1185">Reference proteome</keyword>
<feature type="transmembrane region" description="Helical" evidence="6">
    <location>
        <begin position="234"/>
        <end position="253"/>
    </location>
</feature>
<keyword evidence="4 6" id="KW-1133">Transmembrane helix</keyword>
<feature type="transmembrane region" description="Helical" evidence="6">
    <location>
        <begin position="196"/>
        <end position="222"/>
    </location>
</feature>
<dbReference type="InterPro" id="IPR036390">
    <property type="entry name" value="WH_DNA-bd_sf"/>
</dbReference>
<dbReference type="Gene3D" id="1.10.10.10">
    <property type="entry name" value="Winged helix-like DNA-binding domain superfamily/Winged helix DNA-binding domain"/>
    <property type="match status" value="1"/>
</dbReference>
<evidence type="ECO:0000256" key="1">
    <source>
        <dbReference type="ARBA" id="ARBA00004651"/>
    </source>
</evidence>
<keyword evidence="2" id="KW-1003">Cell membrane</keyword>
<keyword evidence="3 6" id="KW-0812">Transmembrane</keyword>
<evidence type="ECO:0000256" key="2">
    <source>
        <dbReference type="ARBA" id="ARBA00022475"/>
    </source>
</evidence>